<organism evidence="2">
    <name type="scientific">mine drainage metagenome</name>
    <dbReference type="NCBI Taxonomy" id="410659"/>
    <lineage>
        <taxon>unclassified sequences</taxon>
        <taxon>metagenomes</taxon>
        <taxon>ecological metagenomes</taxon>
    </lineage>
</organism>
<accession>T0Z0Z1</accession>
<dbReference type="PANTHER" id="PTHR33164">
    <property type="entry name" value="TRANSCRIPTIONAL REGULATOR, MARR FAMILY"/>
    <property type="match status" value="1"/>
</dbReference>
<feature type="domain" description="HTH marR-type" evidence="1">
    <location>
        <begin position="13"/>
        <end position="144"/>
    </location>
</feature>
<dbReference type="AlphaFoldDB" id="T0Z0Z1"/>
<dbReference type="InterPro" id="IPR036388">
    <property type="entry name" value="WH-like_DNA-bd_sf"/>
</dbReference>
<sequence>MNPKASRTAVPPQELPWHLLREAYFLLREEWTDHLDRFDLSLSDSVVLELCARNPARASEIARAIGITPAGATYVIDQLEGRRLVRRVADPKDRRVVLIRLAPAGRRLYREAKSTKRITLRYLNDAMSVEERRALATGLAALTHALRRDAHRTGGGG</sequence>
<gene>
    <name evidence="2" type="ORF">B1B_14470</name>
</gene>
<dbReference type="Gene3D" id="1.10.10.10">
    <property type="entry name" value="Winged helix-like DNA-binding domain superfamily/Winged helix DNA-binding domain"/>
    <property type="match status" value="1"/>
</dbReference>
<dbReference type="Pfam" id="PF12802">
    <property type="entry name" value="MarR_2"/>
    <property type="match status" value="1"/>
</dbReference>
<dbReference type="InterPro" id="IPR036390">
    <property type="entry name" value="WH_DNA-bd_sf"/>
</dbReference>
<name>T0Z0Z1_9ZZZZ</name>
<dbReference type="PROSITE" id="PS50995">
    <property type="entry name" value="HTH_MARR_2"/>
    <property type="match status" value="1"/>
</dbReference>
<evidence type="ECO:0000313" key="2">
    <source>
        <dbReference type="EMBL" id="EQD41591.1"/>
    </source>
</evidence>
<evidence type="ECO:0000259" key="1">
    <source>
        <dbReference type="PROSITE" id="PS50995"/>
    </source>
</evidence>
<protein>
    <submittedName>
        <fullName evidence="2">Bacterial regulatory protein, MarR</fullName>
    </submittedName>
</protein>
<dbReference type="InterPro" id="IPR000835">
    <property type="entry name" value="HTH_MarR-typ"/>
</dbReference>
<reference evidence="2" key="1">
    <citation type="submission" date="2013-08" db="EMBL/GenBank/DDBJ databases">
        <authorList>
            <person name="Mendez C."/>
            <person name="Richter M."/>
            <person name="Ferrer M."/>
            <person name="Sanchez J."/>
        </authorList>
    </citation>
    <scope>NUCLEOTIDE SEQUENCE</scope>
</reference>
<dbReference type="GO" id="GO:0006950">
    <property type="term" value="P:response to stress"/>
    <property type="evidence" value="ECO:0007669"/>
    <property type="project" value="TreeGrafter"/>
</dbReference>
<reference evidence="2" key="2">
    <citation type="journal article" date="2014" name="ISME J.">
        <title>Microbial stratification in low pH oxic and suboxic macroscopic growths along an acid mine drainage.</title>
        <authorList>
            <person name="Mendez-Garcia C."/>
            <person name="Mesa V."/>
            <person name="Sprenger R.R."/>
            <person name="Richter M."/>
            <person name="Diez M.S."/>
            <person name="Solano J."/>
            <person name="Bargiela R."/>
            <person name="Golyshina O.V."/>
            <person name="Manteca A."/>
            <person name="Ramos J.L."/>
            <person name="Gallego J.R."/>
            <person name="Llorente I."/>
            <person name="Martins Dos Santos V.A."/>
            <person name="Jensen O.N."/>
            <person name="Pelaez A.I."/>
            <person name="Sanchez J."/>
            <person name="Ferrer M."/>
        </authorList>
    </citation>
    <scope>NUCLEOTIDE SEQUENCE</scope>
</reference>
<dbReference type="SMART" id="SM00347">
    <property type="entry name" value="HTH_MARR"/>
    <property type="match status" value="1"/>
</dbReference>
<comment type="caution">
    <text evidence="2">The sequence shown here is derived from an EMBL/GenBank/DDBJ whole genome shotgun (WGS) entry which is preliminary data.</text>
</comment>
<dbReference type="PRINTS" id="PR00598">
    <property type="entry name" value="HTHMARR"/>
</dbReference>
<proteinExistence type="predicted"/>
<dbReference type="EMBL" id="AUZY01009588">
    <property type="protein sequence ID" value="EQD41591.1"/>
    <property type="molecule type" value="Genomic_DNA"/>
</dbReference>
<dbReference type="PANTHER" id="PTHR33164:SF43">
    <property type="entry name" value="HTH-TYPE TRANSCRIPTIONAL REPRESSOR YETL"/>
    <property type="match status" value="1"/>
</dbReference>
<dbReference type="GO" id="GO:0003700">
    <property type="term" value="F:DNA-binding transcription factor activity"/>
    <property type="evidence" value="ECO:0007669"/>
    <property type="project" value="InterPro"/>
</dbReference>
<dbReference type="SUPFAM" id="SSF46785">
    <property type="entry name" value="Winged helix' DNA-binding domain"/>
    <property type="match status" value="1"/>
</dbReference>
<dbReference type="InterPro" id="IPR039422">
    <property type="entry name" value="MarR/SlyA-like"/>
</dbReference>